<dbReference type="PROSITE" id="PS50878">
    <property type="entry name" value="RT_POL"/>
    <property type="match status" value="1"/>
</dbReference>
<dbReference type="InterPro" id="IPR043128">
    <property type="entry name" value="Rev_trsase/Diguanyl_cyclase"/>
</dbReference>
<proteinExistence type="predicted"/>
<dbReference type="InterPro" id="IPR000477">
    <property type="entry name" value="RT_dom"/>
</dbReference>
<dbReference type="Gene3D" id="3.30.70.270">
    <property type="match status" value="1"/>
</dbReference>
<dbReference type="CDD" id="cd09275">
    <property type="entry name" value="RNase_HI_RT_DIRS1"/>
    <property type="match status" value="1"/>
</dbReference>
<gene>
    <name evidence="2" type="ORF">P5673_003724</name>
</gene>
<dbReference type="AlphaFoldDB" id="A0AAD9R137"/>
<evidence type="ECO:0000313" key="2">
    <source>
        <dbReference type="EMBL" id="KAK2571162.1"/>
    </source>
</evidence>
<reference evidence="2" key="1">
    <citation type="journal article" date="2023" name="G3 (Bethesda)">
        <title>Whole genome assembly and annotation of the endangered Caribbean coral Acropora cervicornis.</title>
        <authorList>
            <person name="Selwyn J.D."/>
            <person name="Vollmer S.V."/>
        </authorList>
    </citation>
    <scope>NUCLEOTIDE SEQUENCE</scope>
    <source>
        <strain evidence="2">K2</strain>
    </source>
</reference>
<feature type="non-terminal residue" evidence="2">
    <location>
        <position position="397"/>
    </location>
</feature>
<dbReference type="Proteomes" id="UP001249851">
    <property type="component" value="Unassembled WGS sequence"/>
</dbReference>
<dbReference type="EMBL" id="JARQWQ010000006">
    <property type="protein sequence ID" value="KAK2571162.1"/>
    <property type="molecule type" value="Genomic_DNA"/>
</dbReference>
<evidence type="ECO:0000313" key="3">
    <source>
        <dbReference type="Proteomes" id="UP001249851"/>
    </source>
</evidence>
<sequence>MWQELTSDPEILDTVKGLNIDFIANPWQGKVPSQKKFSLGESKIIESEINKLLVKGVIIPTTHEPGEFISTIFLRPKPDGTHRMILNLKKLNESVVYRHFKMDTLWTVVRMMKPNCYMASIDIKDAYYSVPVADSDKKYLKFEWHDTLYKFSCFPNGLALCPRKFTKLLKPVYCYLRKNGHLSSGYIDDSYLQGDGFSDCLANVVDTIKLFDTLGFIIHPDKSVFIPTQVLTFLGFILDSRNMTICLTPEKQVKLVNACQNVLSESTPSVRTVAQLLGLMISSFPGVMYGPLHYCRLDMDKTRALGHSRDFEGTMEISSLALEDIQWWIVNIPSSNYVISHGDPQITLYTDASTTGWGCDLEGTPTGGCWSSAEAQNHINYLEMLAIKLALESFEEQ</sequence>
<accession>A0AAD9R137</accession>
<organism evidence="2 3">
    <name type="scientific">Acropora cervicornis</name>
    <name type="common">Staghorn coral</name>
    <dbReference type="NCBI Taxonomy" id="6130"/>
    <lineage>
        <taxon>Eukaryota</taxon>
        <taxon>Metazoa</taxon>
        <taxon>Cnidaria</taxon>
        <taxon>Anthozoa</taxon>
        <taxon>Hexacorallia</taxon>
        <taxon>Scleractinia</taxon>
        <taxon>Astrocoeniina</taxon>
        <taxon>Acroporidae</taxon>
        <taxon>Acropora</taxon>
    </lineage>
</organism>
<comment type="caution">
    <text evidence="2">The sequence shown here is derived from an EMBL/GenBank/DDBJ whole genome shotgun (WGS) entry which is preliminary data.</text>
</comment>
<evidence type="ECO:0000259" key="1">
    <source>
        <dbReference type="PROSITE" id="PS50878"/>
    </source>
</evidence>
<feature type="domain" description="Reverse transcriptase" evidence="1">
    <location>
        <begin position="56"/>
        <end position="238"/>
    </location>
</feature>
<dbReference type="InterPro" id="IPR052055">
    <property type="entry name" value="Hepadnavirus_pol/RT"/>
</dbReference>
<dbReference type="PANTHER" id="PTHR33050">
    <property type="entry name" value="REVERSE TRANSCRIPTASE DOMAIN-CONTAINING PROTEIN"/>
    <property type="match status" value="1"/>
</dbReference>
<dbReference type="CDD" id="cd03714">
    <property type="entry name" value="RT_DIRS1"/>
    <property type="match status" value="1"/>
</dbReference>
<dbReference type="InterPro" id="IPR043502">
    <property type="entry name" value="DNA/RNA_pol_sf"/>
</dbReference>
<protein>
    <submittedName>
        <fullName evidence="2">Transposon Tf2-11 polyprotein</fullName>
    </submittedName>
</protein>
<dbReference type="Gene3D" id="3.10.10.10">
    <property type="entry name" value="HIV Type 1 Reverse Transcriptase, subunit A, domain 1"/>
    <property type="match status" value="1"/>
</dbReference>
<dbReference type="Pfam" id="PF00078">
    <property type="entry name" value="RVT_1"/>
    <property type="match status" value="1"/>
</dbReference>
<reference evidence="2" key="2">
    <citation type="journal article" date="2023" name="Science">
        <title>Genomic signatures of disease resistance in endangered staghorn corals.</title>
        <authorList>
            <person name="Vollmer S.V."/>
            <person name="Selwyn J.D."/>
            <person name="Despard B.A."/>
            <person name="Roesel C.L."/>
        </authorList>
    </citation>
    <scope>NUCLEOTIDE SEQUENCE</scope>
    <source>
        <strain evidence="2">K2</strain>
    </source>
</reference>
<dbReference type="SUPFAM" id="SSF56672">
    <property type="entry name" value="DNA/RNA polymerases"/>
    <property type="match status" value="1"/>
</dbReference>
<dbReference type="PANTHER" id="PTHR33050:SF7">
    <property type="entry name" value="RIBONUCLEASE H"/>
    <property type="match status" value="1"/>
</dbReference>
<name>A0AAD9R137_ACRCE</name>
<keyword evidence="3" id="KW-1185">Reference proteome</keyword>